<gene>
    <name evidence="1" type="ORF">Tci_686337</name>
</gene>
<accession>A0A699L0Z7</accession>
<organism evidence="1">
    <name type="scientific">Tanacetum cinerariifolium</name>
    <name type="common">Dalmatian daisy</name>
    <name type="synonym">Chrysanthemum cinerariifolium</name>
    <dbReference type="NCBI Taxonomy" id="118510"/>
    <lineage>
        <taxon>Eukaryota</taxon>
        <taxon>Viridiplantae</taxon>
        <taxon>Streptophyta</taxon>
        <taxon>Embryophyta</taxon>
        <taxon>Tracheophyta</taxon>
        <taxon>Spermatophyta</taxon>
        <taxon>Magnoliopsida</taxon>
        <taxon>eudicotyledons</taxon>
        <taxon>Gunneridae</taxon>
        <taxon>Pentapetalae</taxon>
        <taxon>asterids</taxon>
        <taxon>campanulids</taxon>
        <taxon>Asterales</taxon>
        <taxon>Asteraceae</taxon>
        <taxon>Asteroideae</taxon>
        <taxon>Anthemideae</taxon>
        <taxon>Anthemidinae</taxon>
        <taxon>Tanacetum</taxon>
    </lineage>
</organism>
<protein>
    <submittedName>
        <fullName evidence="1">Uncharacterized protein</fullName>
    </submittedName>
</protein>
<proteinExistence type="predicted"/>
<dbReference type="AlphaFoldDB" id="A0A699L0Z7"/>
<sequence>MICGSKTVSDTVLKHDLCELVIREVRIVVTNDGMGSSKPCKERFQEFANNSGIIGGEHFRFNPFRQVANGHDVTKFGQVMGFTVDCGPIEFGLKHLLGGVVRAMMSPGRSIVASLENVNSFLAVYTPSDDMIHIDFKRKGVVLEVMLHIFK</sequence>
<comment type="caution">
    <text evidence="1">The sequence shown here is derived from an EMBL/GenBank/DDBJ whole genome shotgun (WGS) entry which is preliminary data.</text>
</comment>
<evidence type="ECO:0000313" key="1">
    <source>
        <dbReference type="EMBL" id="GFB14366.1"/>
    </source>
</evidence>
<name>A0A699L0Z7_TANCI</name>
<reference evidence="1" key="1">
    <citation type="journal article" date="2019" name="Sci. Rep.">
        <title>Draft genome of Tanacetum cinerariifolium, the natural source of mosquito coil.</title>
        <authorList>
            <person name="Yamashiro T."/>
            <person name="Shiraishi A."/>
            <person name="Satake H."/>
            <person name="Nakayama K."/>
        </authorList>
    </citation>
    <scope>NUCLEOTIDE SEQUENCE</scope>
</reference>
<dbReference type="EMBL" id="BKCJ010561591">
    <property type="protein sequence ID" value="GFB14366.1"/>
    <property type="molecule type" value="Genomic_DNA"/>
</dbReference>